<sequence>MPTPSITMRKLKEILRLKYGAKLSHRQIARSLSISASVVSRYANRASQLGISQWPLLEGWDDAMLSREFLKTTVAPKKYALPDWADVHKQLRSKTMTLQLLWEEYAERNSDGHYSYNHYCRLYKAWNKTMTPSMRQFLTSSSVK</sequence>
<accession>A0A4R3P6P1</accession>
<dbReference type="InterPro" id="IPR013324">
    <property type="entry name" value="RNA_pol_sigma_r3/r4-like"/>
</dbReference>
<evidence type="ECO:0000313" key="4">
    <source>
        <dbReference type="Proteomes" id="UP000049077"/>
    </source>
</evidence>
<evidence type="ECO:0000313" key="3">
    <source>
        <dbReference type="EMBL" id="CDT14538.1"/>
    </source>
</evidence>
<name>A0A4R3P6P1_9VIBR</name>
<dbReference type="Proteomes" id="UP000049495">
    <property type="component" value="Unassembled WGS sequence"/>
</dbReference>
<dbReference type="AlphaFoldDB" id="A0A4R3P6P1"/>
<gene>
    <name evidence="3" type="ORF">VCR4J5_1520016</name>
    <name evidence="2" type="ORF">VCR5J5_1160010</name>
</gene>
<evidence type="ECO:0000313" key="2">
    <source>
        <dbReference type="EMBL" id="CDS95154.1"/>
    </source>
</evidence>
<evidence type="ECO:0000259" key="1">
    <source>
        <dbReference type="PROSITE" id="PS50532"/>
    </source>
</evidence>
<dbReference type="PROSITE" id="PS50532">
    <property type="entry name" value="HTH_IS408"/>
    <property type="match status" value="1"/>
</dbReference>
<evidence type="ECO:0000313" key="5">
    <source>
        <dbReference type="Proteomes" id="UP000049495"/>
    </source>
</evidence>
<feature type="domain" description="HTH IS408-type" evidence="1">
    <location>
        <begin position="11"/>
        <end position="91"/>
    </location>
</feature>
<protein>
    <submittedName>
        <fullName evidence="2">Transposase</fullName>
    </submittedName>
</protein>
<dbReference type="Proteomes" id="UP000049077">
    <property type="component" value="Unassembled WGS sequence"/>
</dbReference>
<keyword evidence="4" id="KW-1185">Reference proteome</keyword>
<proteinExistence type="predicted"/>
<dbReference type="SUPFAM" id="SSF88659">
    <property type="entry name" value="Sigma3 and sigma4 domains of RNA polymerase sigma factors"/>
    <property type="match status" value="1"/>
</dbReference>
<dbReference type="InterPro" id="IPR017895">
    <property type="entry name" value="HTH_IS408/IS1162_type"/>
</dbReference>
<dbReference type="EMBL" id="CCJX01000060">
    <property type="protein sequence ID" value="CDT14538.1"/>
    <property type="molecule type" value="Genomic_DNA"/>
</dbReference>
<comment type="caution">
    <text evidence="2">The sequence shown here is derived from an EMBL/GenBank/DDBJ whole genome shotgun (WGS) entry which is preliminary data.</text>
</comment>
<reference evidence="5" key="1">
    <citation type="submission" date="2014-06" db="EMBL/GenBank/DDBJ databases">
        <authorList>
            <person name="Le Roux Frederique"/>
        </authorList>
    </citation>
    <scope>NUCLEOTIDE SEQUENCE [LARGE SCALE GENOMIC DNA]</scope>
    <source>
        <strain evidence="5">J5-5</strain>
    </source>
</reference>
<organism evidence="2 5">
    <name type="scientific">Vibrio crassostreae</name>
    <dbReference type="NCBI Taxonomy" id="246167"/>
    <lineage>
        <taxon>Bacteria</taxon>
        <taxon>Pseudomonadati</taxon>
        <taxon>Pseudomonadota</taxon>
        <taxon>Gammaproteobacteria</taxon>
        <taxon>Vibrionales</taxon>
        <taxon>Vibrionaceae</taxon>
        <taxon>Vibrio</taxon>
    </lineage>
</organism>
<reference evidence="2 4" key="2">
    <citation type="submission" date="2014-06" db="EMBL/GenBank/DDBJ databases">
        <authorList>
            <person name="Le Roux F."/>
        </authorList>
    </citation>
    <scope>NUCLEOTIDE SEQUENCE</scope>
    <source>
        <strain evidence="3 4">J5-4</strain>
        <strain evidence="2">J5-5</strain>
    </source>
</reference>
<dbReference type="EMBL" id="CCJV01000020">
    <property type="protein sequence ID" value="CDS95154.1"/>
    <property type="molecule type" value="Genomic_DNA"/>
</dbReference>
<dbReference type="Gene3D" id="1.10.10.60">
    <property type="entry name" value="Homeodomain-like"/>
    <property type="match status" value="1"/>
</dbReference>